<keyword evidence="1" id="KW-0732">Signal</keyword>
<sequence>MFFCLLQHILFLCLYDDEEEERSHHHMPSGSAQSQIDKLDVFCPILSVQSFVPFLQLRKGLLANVGAFGFIRGLVDGHCVWVIINEENSRRSLCLCDDLLWLPTV</sequence>
<proteinExistence type="predicted"/>
<reference evidence="2 3" key="1">
    <citation type="submission" date="2021-06" db="EMBL/GenBank/DDBJ databases">
        <authorList>
            <person name="Palmer J.M."/>
        </authorList>
    </citation>
    <scope>NUCLEOTIDE SEQUENCE [LARGE SCALE GENOMIC DNA]</scope>
    <source>
        <strain evidence="2 3">CL_MEX2019</strain>
        <tissue evidence="2">Muscle</tissue>
    </source>
</reference>
<keyword evidence="3" id="KW-1185">Reference proteome</keyword>
<gene>
    <name evidence="2" type="ORF">CHARACLAT_023009</name>
</gene>
<feature type="signal peptide" evidence="1">
    <location>
        <begin position="1"/>
        <end position="15"/>
    </location>
</feature>
<evidence type="ECO:0000313" key="3">
    <source>
        <dbReference type="Proteomes" id="UP001352852"/>
    </source>
</evidence>
<dbReference type="EMBL" id="JAHUTJ010010592">
    <property type="protein sequence ID" value="MED6268497.1"/>
    <property type="molecule type" value="Genomic_DNA"/>
</dbReference>
<protein>
    <recommendedName>
        <fullName evidence="4">Secreted protein</fullName>
    </recommendedName>
</protein>
<feature type="chain" id="PRO_5045254734" description="Secreted protein" evidence="1">
    <location>
        <begin position="16"/>
        <end position="105"/>
    </location>
</feature>
<evidence type="ECO:0000313" key="2">
    <source>
        <dbReference type="EMBL" id="MED6268497.1"/>
    </source>
</evidence>
<organism evidence="2 3">
    <name type="scientific">Characodon lateralis</name>
    <dbReference type="NCBI Taxonomy" id="208331"/>
    <lineage>
        <taxon>Eukaryota</taxon>
        <taxon>Metazoa</taxon>
        <taxon>Chordata</taxon>
        <taxon>Craniata</taxon>
        <taxon>Vertebrata</taxon>
        <taxon>Euteleostomi</taxon>
        <taxon>Actinopterygii</taxon>
        <taxon>Neopterygii</taxon>
        <taxon>Teleostei</taxon>
        <taxon>Neoteleostei</taxon>
        <taxon>Acanthomorphata</taxon>
        <taxon>Ovalentaria</taxon>
        <taxon>Atherinomorphae</taxon>
        <taxon>Cyprinodontiformes</taxon>
        <taxon>Goodeidae</taxon>
        <taxon>Characodon</taxon>
    </lineage>
</organism>
<comment type="caution">
    <text evidence="2">The sequence shown here is derived from an EMBL/GenBank/DDBJ whole genome shotgun (WGS) entry which is preliminary data.</text>
</comment>
<accession>A0ABU7D015</accession>
<name>A0ABU7D015_9TELE</name>
<evidence type="ECO:0008006" key="4">
    <source>
        <dbReference type="Google" id="ProtNLM"/>
    </source>
</evidence>
<dbReference type="Proteomes" id="UP001352852">
    <property type="component" value="Unassembled WGS sequence"/>
</dbReference>
<evidence type="ECO:0000256" key="1">
    <source>
        <dbReference type="SAM" id="SignalP"/>
    </source>
</evidence>